<dbReference type="Gene3D" id="3.40.50.1820">
    <property type="entry name" value="alpha/beta hydrolase"/>
    <property type="match status" value="2"/>
</dbReference>
<comment type="catalytic activity">
    <reaction evidence="4">
        <text>[protein]-C-terminal S-[(2E,6E)-farnesyl]-L-cysteine methyl ester + H2O = [protein]-C-terminal S-[(2E,6E)-farnesyl]-L-cysteine + methanol + H(+)</text>
        <dbReference type="Rhea" id="RHEA:48520"/>
        <dbReference type="Rhea" id="RHEA-COMP:12125"/>
        <dbReference type="Rhea" id="RHEA-COMP:12126"/>
        <dbReference type="ChEBI" id="CHEBI:15377"/>
        <dbReference type="ChEBI" id="CHEBI:15378"/>
        <dbReference type="ChEBI" id="CHEBI:17790"/>
        <dbReference type="ChEBI" id="CHEBI:90510"/>
        <dbReference type="ChEBI" id="CHEBI:90511"/>
        <dbReference type="EC" id="3.1.1.n2"/>
    </reaction>
</comment>
<name>A0A7S3QRC5_DUNTE</name>
<evidence type="ECO:0000313" key="7">
    <source>
        <dbReference type="EMBL" id="CAE0490757.1"/>
    </source>
</evidence>
<accession>A0A7S3QRC5</accession>
<comment type="similarity">
    <text evidence="2">Belongs to the AB hydrolase superfamily. Isoprenylcysteine methylesterase family.</text>
</comment>
<sequence length="418" mass="46076">MQQQRKERLQQDVVQPTNLAPVVLFTHGGVWASGETWHYSWMATRLAQMGFVVLVHTYTLFPDALIPQMVEETSKALSWALDNVEARYKGDPSQISVVGHSAGAHLVALSLLHRAEVAEKKVAVPEQQPPQQLEPRYHTQRKGSQHQHFQQQGTRPAHPRIHIDDGRMPARFVGICGAYDIAAHYEYEKSRGVHLLSMMARAFGHKPFFDALSPSVLLEACMQGTYMQEANKQATGSPTAPEGQEPPPKRVPVLASSGEGVLLEASTKQQQQEQQQQQPEEAKNKQGISVASSSSGGVPPCKDWGSILQQAGLSGLSLTRHLPPCIFMGSQADFMVPYTSGKQMADCLERCGVPTQQLHYKDIAHSQFVTVWPLLTAEQLEACSSQDKIGVPASDLETKLEGLPNYACDLVRVLQGKY</sequence>
<organism evidence="7">
    <name type="scientific">Dunaliella tertiolecta</name>
    <name type="common">Green alga</name>
    <dbReference type="NCBI Taxonomy" id="3047"/>
    <lineage>
        <taxon>Eukaryota</taxon>
        <taxon>Viridiplantae</taxon>
        <taxon>Chlorophyta</taxon>
        <taxon>core chlorophytes</taxon>
        <taxon>Chlorophyceae</taxon>
        <taxon>CS clade</taxon>
        <taxon>Chlamydomonadales</taxon>
        <taxon>Dunaliellaceae</taxon>
        <taxon>Dunaliella</taxon>
    </lineage>
</organism>
<dbReference type="EC" id="3.1.1.n2" evidence="3"/>
<dbReference type="SUPFAM" id="SSF53474">
    <property type="entry name" value="alpha/beta-Hydrolases"/>
    <property type="match status" value="1"/>
</dbReference>
<evidence type="ECO:0000256" key="2">
    <source>
        <dbReference type="ARBA" id="ARBA00038028"/>
    </source>
</evidence>
<dbReference type="AlphaFoldDB" id="A0A7S3QRC5"/>
<evidence type="ECO:0000256" key="5">
    <source>
        <dbReference type="SAM" id="MobiDB-lite"/>
    </source>
</evidence>
<evidence type="ECO:0000256" key="3">
    <source>
        <dbReference type="ARBA" id="ARBA00038928"/>
    </source>
</evidence>
<dbReference type="InterPro" id="IPR029058">
    <property type="entry name" value="AB_hydrolase_fold"/>
</dbReference>
<reference evidence="7" key="1">
    <citation type="submission" date="2021-01" db="EMBL/GenBank/DDBJ databases">
        <authorList>
            <person name="Corre E."/>
            <person name="Pelletier E."/>
            <person name="Niang G."/>
            <person name="Scheremetjew M."/>
            <person name="Finn R."/>
            <person name="Kale V."/>
            <person name="Holt S."/>
            <person name="Cochrane G."/>
            <person name="Meng A."/>
            <person name="Brown T."/>
            <person name="Cohen L."/>
        </authorList>
    </citation>
    <scope>NUCLEOTIDE SEQUENCE</scope>
    <source>
        <strain evidence="7">CCMP1320</strain>
    </source>
</reference>
<gene>
    <name evidence="7" type="ORF">DTER00134_LOCUS5830</name>
</gene>
<keyword evidence="1" id="KW-0378">Hydrolase</keyword>
<dbReference type="EMBL" id="HBIP01010447">
    <property type="protein sequence ID" value="CAE0490757.1"/>
    <property type="molecule type" value="Transcribed_RNA"/>
</dbReference>
<evidence type="ECO:0000256" key="4">
    <source>
        <dbReference type="ARBA" id="ARBA00049507"/>
    </source>
</evidence>
<dbReference type="InterPro" id="IPR050300">
    <property type="entry name" value="GDXG_lipolytic_enzyme"/>
</dbReference>
<dbReference type="PANTHER" id="PTHR48081">
    <property type="entry name" value="AB HYDROLASE SUPERFAMILY PROTEIN C4A8.06C"/>
    <property type="match status" value="1"/>
</dbReference>
<feature type="compositionally biased region" description="Low complexity" evidence="5">
    <location>
        <begin position="125"/>
        <end position="134"/>
    </location>
</feature>
<feature type="domain" description="BD-FAE-like" evidence="6">
    <location>
        <begin position="18"/>
        <end position="115"/>
    </location>
</feature>
<proteinExistence type="inferred from homology"/>
<evidence type="ECO:0000259" key="6">
    <source>
        <dbReference type="Pfam" id="PF20434"/>
    </source>
</evidence>
<feature type="compositionally biased region" description="Low complexity" evidence="5">
    <location>
        <begin position="269"/>
        <end position="279"/>
    </location>
</feature>
<dbReference type="GO" id="GO:0016787">
    <property type="term" value="F:hydrolase activity"/>
    <property type="evidence" value="ECO:0007669"/>
    <property type="project" value="UniProtKB-KW"/>
</dbReference>
<feature type="region of interest" description="Disordered" evidence="5">
    <location>
        <begin position="121"/>
        <end position="163"/>
    </location>
</feature>
<dbReference type="Pfam" id="PF20434">
    <property type="entry name" value="BD-FAE"/>
    <property type="match status" value="1"/>
</dbReference>
<dbReference type="InterPro" id="IPR049492">
    <property type="entry name" value="BD-FAE-like_dom"/>
</dbReference>
<dbReference type="PANTHER" id="PTHR48081:SF33">
    <property type="entry name" value="KYNURENINE FORMAMIDASE"/>
    <property type="match status" value="1"/>
</dbReference>
<feature type="region of interest" description="Disordered" evidence="5">
    <location>
        <begin position="230"/>
        <end position="253"/>
    </location>
</feature>
<feature type="region of interest" description="Disordered" evidence="5">
    <location>
        <begin position="265"/>
        <end position="297"/>
    </location>
</feature>
<protein>
    <recommendedName>
        <fullName evidence="3">protein-S-isoprenylcysteine alpha-carbonyl methylesterase</fullName>
        <ecNumber evidence="3">3.1.1.n2</ecNumber>
    </recommendedName>
</protein>
<evidence type="ECO:0000256" key="1">
    <source>
        <dbReference type="ARBA" id="ARBA00022801"/>
    </source>
</evidence>